<dbReference type="VEuPathDB" id="FungiDB:MCYG_07142"/>
<evidence type="ECO:0000313" key="4">
    <source>
        <dbReference type="Proteomes" id="UP000002035"/>
    </source>
</evidence>
<dbReference type="InterPro" id="IPR024761">
    <property type="entry name" value="TFIIIC_delta_N"/>
</dbReference>
<dbReference type="InterPro" id="IPR044230">
    <property type="entry name" value="GTF3C4"/>
</dbReference>
<dbReference type="PANTHER" id="PTHR15496">
    <property type="entry name" value="GENERAL TRANSCRIPTION FACTOR 3C POLYPEPTIDE 4 FAMILY"/>
    <property type="match status" value="1"/>
</dbReference>
<dbReference type="InterPro" id="IPR024764">
    <property type="entry name" value="TFIIIC_Znf"/>
</dbReference>
<evidence type="ECO:0000313" key="3">
    <source>
        <dbReference type="EMBL" id="EEQ34323.1"/>
    </source>
</evidence>
<dbReference type="GeneID" id="9226963"/>
<evidence type="ECO:0000259" key="2">
    <source>
        <dbReference type="Pfam" id="PF12660"/>
    </source>
</evidence>
<dbReference type="eggNOG" id="ENOG502S8BZ">
    <property type="taxonomic scope" value="Eukaryota"/>
</dbReference>
<dbReference type="Pfam" id="PF12657">
    <property type="entry name" value="TFIIIC_delta"/>
    <property type="match status" value="1"/>
</dbReference>
<dbReference type="AlphaFoldDB" id="C5FWN9"/>
<reference evidence="4" key="1">
    <citation type="journal article" date="2012" name="MBio">
        <title>Comparative genome analysis of Trichophyton rubrum and related dermatophytes reveals candidate genes involved in infection.</title>
        <authorList>
            <person name="Martinez D.A."/>
            <person name="Oliver B.G."/>
            <person name="Graeser Y."/>
            <person name="Goldberg J.M."/>
            <person name="Li W."/>
            <person name="Martinez-Rossi N.M."/>
            <person name="Monod M."/>
            <person name="Shelest E."/>
            <person name="Barton R.C."/>
            <person name="Birch E."/>
            <person name="Brakhage A.A."/>
            <person name="Chen Z."/>
            <person name="Gurr S.J."/>
            <person name="Heiman D."/>
            <person name="Heitman J."/>
            <person name="Kosti I."/>
            <person name="Rossi A."/>
            <person name="Saif S."/>
            <person name="Samalova M."/>
            <person name="Saunders C.W."/>
            <person name="Shea T."/>
            <person name="Summerbell R.C."/>
            <person name="Xu J."/>
            <person name="Young S."/>
            <person name="Zeng Q."/>
            <person name="Birren B.W."/>
            <person name="Cuomo C.A."/>
            <person name="White T.C."/>
        </authorList>
    </citation>
    <scope>NUCLEOTIDE SEQUENCE [LARGE SCALE GENOMIC DNA]</scope>
    <source>
        <strain evidence="4">ATCC MYA-4605 / CBS 113480</strain>
    </source>
</reference>
<dbReference type="OMA" id="RIRAFAW"/>
<dbReference type="GO" id="GO:0006384">
    <property type="term" value="P:transcription initiation at RNA polymerase III promoter"/>
    <property type="evidence" value="ECO:0007669"/>
    <property type="project" value="InterPro"/>
</dbReference>
<name>C5FWN9_ARTOC</name>
<dbReference type="STRING" id="554155.C5FWN9"/>
<dbReference type="Pfam" id="PF12660">
    <property type="entry name" value="zf-TFIIIC"/>
    <property type="match status" value="1"/>
</dbReference>
<dbReference type="OrthoDB" id="6021743at2759"/>
<dbReference type="HOGENOM" id="CLU_011098_0_0_1"/>
<dbReference type="Proteomes" id="UP000002035">
    <property type="component" value="Unassembled WGS sequence"/>
</dbReference>
<feature type="domain" description="Transcription factor IIIC putative zinc-finger" evidence="2">
    <location>
        <begin position="607"/>
        <end position="639"/>
    </location>
</feature>
<gene>
    <name evidence="3" type="ORF">MCYG_07142</name>
</gene>
<dbReference type="GO" id="GO:0004402">
    <property type="term" value="F:histone acetyltransferase activity"/>
    <property type="evidence" value="ECO:0007669"/>
    <property type="project" value="InterPro"/>
</dbReference>
<accession>C5FWN9</accession>
<feature type="domain" description="Transcription factor IIIC 90kDa subunit N-terminal" evidence="1">
    <location>
        <begin position="19"/>
        <end position="484"/>
    </location>
</feature>
<evidence type="ECO:0000259" key="1">
    <source>
        <dbReference type="Pfam" id="PF12657"/>
    </source>
</evidence>
<organism evidence="3 4">
    <name type="scientific">Arthroderma otae (strain ATCC MYA-4605 / CBS 113480)</name>
    <name type="common">Microsporum canis</name>
    <dbReference type="NCBI Taxonomy" id="554155"/>
    <lineage>
        <taxon>Eukaryota</taxon>
        <taxon>Fungi</taxon>
        <taxon>Dikarya</taxon>
        <taxon>Ascomycota</taxon>
        <taxon>Pezizomycotina</taxon>
        <taxon>Eurotiomycetes</taxon>
        <taxon>Eurotiomycetidae</taxon>
        <taxon>Onygenales</taxon>
        <taxon>Arthrodermataceae</taxon>
        <taxon>Microsporum</taxon>
    </lineage>
</organism>
<dbReference type="GO" id="GO:0000127">
    <property type="term" value="C:transcription factor TFIIIC complex"/>
    <property type="evidence" value="ECO:0007669"/>
    <property type="project" value="InterPro"/>
</dbReference>
<keyword evidence="4" id="KW-1185">Reference proteome</keyword>
<dbReference type="RefSeq" id="XP_002845178.1">
    <property type="nucleotide sequence ID" value="XM_002845132.1"/>
</dbReference>
<dbReference type="PANTHER" id="PTHR15496:SF2">
    <property type="entry name" value="GENERAL TRANSCRIPTION FACTOR 3C POLYPEPTIDE 4"/>
    <property type="match status" value="1"/>
</dbReference>
<protein>
    <recommendedName>
        <fullName evidence="5">Transcription factor IIIC 90kDa subunit N-terminal domain-containing protein</fullName>
    </recommendedName>
</protein>
<evidence type="ECO:0008006" key="5">
    <source>
        <dbReference type="Google" id="ProtNLM"/>
    </source>
</evidence>
<proteinExistence type="predicted"/>
<dbReference type="EMBL" id="DS995706">
    <property type="protein sequence ID" value="EEQ34323.1"/>
    <property type="molecule type" value="Genomic_DNA"/>
</dbReference>
<sequence length="649" mass="72638">MLEPLELRSYPSCSNCLSWSADGEVAVAAGEIVYVLSPKPSKEEKQQDQAAQRPTGSQWDISKLKTNAFTLNELPLLLPEPGTTFSMGEEQSASHAVSVAWSSPRLAVYGKCMLAVLTSNLTLSLWHAVDGASRWNRTLIVNHALRKYFKTIVRDDSSMLRRKQRIRAFSWSYLSLQATQEEVDDKGSRHGGGIHFLIVSNDTNDIVVLRVTAPSYGQSAIATVLSHYSLLPQRVQLFQLAEQSSLFAELSASRATITTISSSAWIKKLELEAFSASVPQIWKVLIAFTYGSKLEILHLETEITATHDEPMIQRFELYNKELSLQYSMATLGLKGPLHWLETADTWAQAVIEAKVHKEKFDASFANWHPISGFASRKDGTTDGSLLYTTTLSSLHLLGFPTMETQIQQPTDDEEYSQSLYLKKEVESFRDRFDLDYDLSGMSTAKSWGLCSYRGWIATCATFHPTDMVQHTTSSQERMTLFFAPPGPDRFDHTEPGMPWHMPATTPGSIQESACKVIQFTLKHRPAQLMKDPWAQKLLYAAACSVIVYYNSDPRLVAQAQEVMQALADEPSVDLSLEMSLLDELFREPHRLCTRTISPKTKNQLKGGAGSSMFEKCDICDSGIEWYSPMESQCAEGHLFDSLINSSFKT</sequence>